<dbReference type="RefSeq" id="WP_316966422.1">
    <property type="nucleotide sequence ID" value="NZ_JARFPK010000016.1"/>
</dbReference>
<evidence type="ECO:0000313" key="3">
    <source>
        <dbReference type="Proteomes" id="UP001220010"/>
    </source>
</evidence>
<feature type="region of interest" description="Disordered" evidence="1">
    <location>
        <begin position="33"/>
        <end position="75"/>
    </location>
</feature>
<gene>
    <name evidence="2" type="ORF">P0O15_05740</name>
</gene>
<comment type="caution">
    <text evidence="2">The sequence shown here is derived from an EMBL/GenBank/DDBJ whole genome shotgun (WGS) entry which is preliminary data.</text>
</comment>
<evidence type="ECO:0000313" key="2">
    <source>
        <dbReference type="EMBL" id="MDF0590675.1"/>
    </source>
</evidence>
<proteinExistence type="predicted"/>
<organism evidence="2 3">
    <name type="scientific">Candidatus Methanocrinis natronophilus</name>
    <dbReference type="NCBI Taxonomy" id="3033396"/>
    <lineage>
        <taxon>Archaea</taxon>
        <taxon>Methanobacteriati</taxon>
        <taxon>Methanobacteriota</taxon>
        <taxon>Stenosarchaea group</taxon>
        <taxon>Methanomicrobia</taxon>
        <taxon>Methanotrichales</taxon>
        <taxon>Methanotrichaceae</taxon>
        <taxon>Methanocrinis</taxon>
    </lineage>
</organism>
<evidence type="ECO:0000256" key="1">
    <source>
        <dbReference type="SAM" id="MobiDB-lite"/>
    </source>
</evidence>
<sequence length="75" mass="7835">MRIEEKMEVVRLKLRLILSTLMILLGSVAASSLPNPMVAEGSGKMGGGDGSLELLSTPSPAEVRRGGDGHVESDS</sequence>
<dbReference type="Proteomes" id="UP001220010">
    <property type="component" value="Unassembled WGS sequence"/>
</dbReference>
<protein>
    <submittedName>
        <fullName evidence="2">Uncharacterized protein</fullName>
    </submittedName>
</protein>
<reference evidence="2 3" key="1">
    <citation type="submission" date="2023-03" db="EMBL/GenBank/DDBJ databases">
        <title>WGS of Methanotrichaceae archaeon Mx.</title>
        <authorList>
            <person name="Sorokin D.Y."/>
            <person name="Merkel A.Y."/>
        </authorList>
    </citation>
    <scope>NUCLEOTIDE SEQUENCE [LARGE SCALE GENOMIC DNA]</scope>
    <source>
        <strain evidence="2 3">Mx</strain>
    </source>
</reference>
<dbReference type="EMBL" id="JARFPK010000016">
    <property type="protein sequence ID" value="MDF0590675.1"/>
    <property type="molecule type" value="Genomic_DNA"/>
</dbReference>
<keyword evidence="3" id="KW-1185">Reference proteome</keyword>
<feature type="compositionally biased region" description="Basic and acidic residues" evidence="1">
    <location>
        <begin position="62"/>
        <end position="75"/>
    </location>
</feature>
<accession>A0ABT5X7J2</accession>
<name>A0ABT5X7J2_9EURY</name>